<dbReference type="Gene3D" id="3.40.50.1820">
    <property type="entry name" value="alpha/beta hydrolase"/>
    <property type="match status" value="1"/>
</dbReference>
<dbReference type="InterPro" id="IPR008886">
    <property type="entry name" value="UPF0227/Esterase_YqiA"/>
</dbReference>
<dbReference type="EMBL" id="PGTX01000001">
    <property type="protein sequence ID" value="PJI82786.1"/>
    <property type="molecule type" value="Genomic_DNA"/>
</dbReference>
<protein>
    <recommendedName>
        <fullName evidence="3">Esterase</fullName>
    </recommendedName>
</protein>
<name>A0A2M8VY53_9BURK</name>
<dbReference type="InterPro" id="IPR029058">
    <property type="entry name" value="AB_hydrolase_fold"/>
</dbReference>
<proteinExistence type="predicted"/>
<dbReference type="PANTHER" id="PTHR35602:SF3">
    <property type="entry name" value="ESTERASE YQIA"/>
    <property type="match status" value="1"/>
</dbReference>
<accession>A0A2M8VY53</accession>
<dbReference type="SUPFAM" id="SSF53474">
    <property type="entry name" value="alpha/beta-Hydrolases"/>
    <property type="match status" value="1"/>
</dbReference>
<sequence>MKSTLLVYLHGFRSSPRSSKAMMTGDAIKAIRNPDQVYEWYCPQLLASPQESMAMVTAHIEQSSADRLVVVGSSLGGFYTNYLAEKYHCKGVVLNPAVFAARELEPHVGMMTTYDSEEPFDFKYEYISELKDLQVSKISDPERYFLIAAKGDELLDWKEMVAFYEGAQQLVLEGSDHGIADYLDHLPQVVAFITSE</sequence>
<comment type="caution">
    <text evidence="1">The sequence shown here is derived from an EMBL/GenBank/DDBJ whole genome shotgun (WGS) entry which is preliminary data.</text>
</comment>
<dbReference type="Pfam" id="PF05728">
    <property type="entry name" value="UPF0227"/>
    <property type="match status" value="1"/>
</dbReference>
<evidence type="ECO:0008006" key="3">
    <source>
        <dbReference type="Google" id="ProtNLM"/>
    </source>
</evidence>
<evidence type="ECO:0000313" key="1">
    <source>
        <dbReference type="EMBL" id="PJI82786.1"/>
    </source>
</evidence>
<keyword evidence="2" id="KW-1185">Reference proteome</keyword>
<dbReference type="PANTHER" id="PTHR35602">
    <property type="entry name" value="ESTERASE YQIA-RELATED"/>
    <property type="match status" value="1"/>
</dbReference>
<evidence type="ECO:0000313" key="2">
    <source>
        <dbReference type="Proteomes" id="UP000229366"/>
    </source>
</evidence>
<dbReference type="OrthoDB" id="9814831at2"/>
<organism evidence="1 2">
    <name type="scientific">Polynucleobacter brandtiae</name>
    <dbReference type="NCBI Taxonomy" id="1938816"/>
    <lineage>
        <taxon>Bacteria</taxon>
        <taxon>Pseudomonadati</taxon>
        <taxon>Pseudomonadota</taxon>
        <taxon>Betaproteobacteria</taxon>
        <taxon>Burkholderiales</taxon>
        <taxon>Burkholderiaceae</taxon>
        <taxon>Polynucleobacter</taxon>
    </lineage>
</organism>
<gene>
    <name evidence="1" type="ORF">B0G85_0174</name>
</gene>
<dbReference type="AlphaFoldDB" id="A0A2M8VY53"/>
<reference evidence="1 2" key="1">
    <citation type="submission" date="2017-11" db="EMBL/GenBank/DDBJ databases">
        <title>Genomic Encyclopedia of Type Strains, Phase III (KMG-III): the genomes of soil and plant-associated and newly described type strains.</title>
        <authorList>
            <person name="Whitman W."/>
        </authorList>
    </citation>
    <scope>NUCLEOTIDE SEQUENCE [LARGE SCALE GENOMIC DNA]</scope>
    <source>
        <strain evidence="1 2">UB-Domo-W1</strain>
    </source>
</reference>
<dbReference type="RefSeq" id="WP_100378556.1">
    <property type="nucleotide sequence ID" value="NZ_CBCSBW010000004.1"/>
</dbReference>
<dbReference type="Proteomes" id="UP000229366">
    <property type="component" value="Unassembled WGS sequence"/>
</dbReference>